<feature type="domain" description="AB hydrolase-1" evidence="1">
    <location>
        <begin position="52"/>
        <end position="112"/>
    </location>
</feature>
<protein>
    <submittedName>
        <fullName evidence="2">Alpha/beta hydrolase</fullName>
    </submittedName>
</protein>
<evidence type="ECO:0000259" key="1">
    <source>
        <dbReference type="Pfam" id="PF00561"/>
    </source>
</evidence>
<keyword evidence="2" id="KW-0378">Hydrolase</keyword>
<organism evidence="2 3">
    <name type="scientific">Thalassotalea loyana</name>
    <dbReference type="NCBI Taxonomy" id="280483"/>
    <lineage>
        <taxon>Bacteria</taxon>
        <taxon>Pseudomonadati</taxon>
        <taxon>Pseudomonadota</taxon>
        <taxon>Gammaproteobacteria</taxon>
        <taxon>Alteromonadales</taxon>
        <taxon>Colwelliaceae</taxon>
        <taxon>Thalassotalea</taxon>
    </lineage>
</organism>
<proteinExistence type="predicted"/>
<dbReference type="RefSeq" id="WP_284296095.1">
    <property type="nucleotide sequence ID" value="NZ_BSSV01000001.1"/>
</dbReference>
<name>A0ABQ6H8Q8_9GAMM</name>
<reference evidence="2 3" key="1">
    <citation type="submission" date="2023-03" db="EMBL/GenBank/DDBJ databases">
        <title>Thalassotalea loyana LMG 22536T draft genome sequence.</title>
        <authorList>
            <person name="Sawabe T."/>
        </authorList>
    </citation>
    <scope>NUCLEOTIDE SEQUENCE [LARGE SCALE GENOMIC DNA]</scope>
    <source>
        <strain evidence="2 3">LMG 22536</strain>
    </source>
</reference>
<comment type="caution">
    <text evidence="2">The sequence shown here is derived from an EMBL/GenBank/DDBJ whole genome shotgun (WGS) entry which is preliminary data.</text>
</comment>
<evidence type="ECO:0000313" key="3">
    <source>
        <dbReference type="Proteomes" id="UP001157134"/>
    </source>
</evidence>
<dbReference type="InterPro" id="IPR000073">
    <property type="entry name" value="AB_hydrolase_1"/>
</dbReference>
<sequence>MRKKLYLIPGTMCNEKLWRELLPYLHHDIELVYLTIPQNKTFDELVEHYNTMFGNEKVSLAGFSLGGYIATYFAMLHPERIEKLFIISNSPTRLPDDELNQRNDTLKYVETYGYKGMSRKRVANFLDDANQNDDLINCILTMESELGESEFFSQYRYTSQRPDLSLALKQFSFDTHIYYSEHDNMVNAQWLNELADSNPNLLLIRTPGSGHMLPLEKPQELAAHINTWIAR</sequence>
<dbReference type="InterPro" id="IPR050266">
    <property type="entry name" value="AB_hydrolase_sf"/>
</dbReference>
<accession>A0ABQ6H8Q8</accession>
<dbReference type="GO" id="GO:0016787">
    <property type="term" value="F:hydrolase activity"/>
    <property type="evidence" value="ECO:0007669"/>
    <property type="project" value="UniProtKB-KW"/>
</dbReference>
<keyword evidence="3" id="KW-1185">Reference proteome</keyword>
<dbReference type="InterPro" id="IPR029058">
    <property type="entry name" value="AB_hydrolase_fold"/>
</dbReference>
<gene>
    <name evidence="2" type="primary">bioH_1</name>
    <name evidence="2" type="ORF">tloyanaT_07600</name>
</gene>
<dbReference type="SUPFAM" id="SSF53474">
    <property type="entry name" value="alpha/beta-Hydrolases"/>
    <property type="match status" value="1"/>
</dbReference>
<dbReference type="PRINTS" id="PR00111">
    <property type="entry name" value="ABHYDROLASE"/>
</dbReference>
<dbReference type="Pfam" id="PF00561">
    <property type="entry name" value="Abhydrolase_1"/>
    <property type="match status" value="1"/>
</dbReference>
<dbReference type="EMBL" id="BSSV01000001">
    <property type="protein sequence ID" value="GLX84508.1"/>
    <property type="molecule type" value="Genomic_DNA"/>
</dbReference>
<evidence type="ECO:0000313" key="2">
    <source>
        <dbReference type="EMBL" id="GLX84508.1"/>
    </source>
</evidence>
<dbReference type="PANTHER" id="PTHR43798">
    <property type="entry name" value="MONOACYLGLYCEROL LIPASE"/>
    <property type="match status" value="1"/>
</dbReference>
<dbReference type="Proteomes" id="UP001157134">
    <property type="component" value="Unassembled WGS sequence"/>
</dbReference>
<dbReference type="Gene3D" id="3.40.50.1820">
    <property type="entry name" value="alpha/beta hydrolase"/>
    <property type="match status" value="1"/>
</dbReference>